<protein>
    <submittedName>
        <fullName evidence="2">Uncharacterized protein</fullName>
    </submittedName>
</protein>
<reference evidence="2" key="1">
    <citation type="submission" date="2020-08" db="EMBL/GenBank/DDBJ databases">
        <title>Plant Genome Project.</title>
        <authorList>
            <person name="Zhang R.-G."/>
        </authorList>
    </citation>
    <scope>NUCLEOTIDE SEQUENCE</scope>
    <source>
        <strain evidence="2">WSP0</strain>
        <tissue evidence="2">Leaf</tissue>
    </source>
</reference>
<organism evidence="2 3">
    <name type="scientific">Rhododendron griersonianum</name>
    <dbReference type="NCBI Taxonomy" id="479676"/>
    <lineage>
        <taxon>Eukaryota</taxon>
        <taxon>Viridiplantae</taxon>
        <taxon>Streptophyta</taxon>
        <taxon>Embryophyta</taxon>
        <taxon>Tracheophyta</taxon>
        <taxon>Spermatophyta</taxon>
        <taxon>Magnoliopsida</taxon>
        <taxon>eudicotyledons</taxon>
        <taxon>Gunneridae</taxon>
        <taxon>Pentapetalae</taxon>
        <taxon>asterids</taxon>
        <taxon>Ericales</taxon>
        <taxon>Ericaceae</taxon>
        <taxon>Ericoideae</taxon>
        <taxon>Rhodoreae</taxon>
        <taxon>Rhododendron</taxon>
    </lineage>
</organism>
<dbReference type="Proteomes" id="UP000823749">
    <property type="component" value="Chromosome 7"/>
</dbReference>
<gene>
    <name evidence="2" type="ORF">RHGRI_020911</name>
</gene>
<evidence type="ECO:0000256" key="1">
    <source>
        <dbReference type="SAM" id="MobiDB-lite"/>
    </source>
</evidence>
<evidence type="ECO:0000313" key="3">
    <source>
        <dbReference type="Proteomes" id="UP000823749"/>
    </source>
</evidence>
<sequence length="123" mass="13826">MERERGIWQTFASAKQYSKSGKRIEPIKVKVGVYHQPNPPPSEHFLPIPNHPLPVIPRRGGRLLENQSGYRNLTTLLELPQSSESADQERPESLIAATANHSRGYGSPQKWVEGGESTTVRDR</sequence>
<dbReference type="AlphaFoldDB" id="A0AAV6JI11"/>
<evidence type="ECO:0000313" key="2">
    <source>
        <dbReference type="EMBL" id="KAG5540831.1"/>
    </source>
</evidence>
<accession>A0AAV6JI11</accession>
<proteinExistence type="predicted"/>
<keyword evidence="3" id="KW-1185">Reference proteome</keyword>
<feature type="region of interest" description="Disordered" evidence="1">
    <location>
        <begin position="80"/>
        <end position="123"/>
    </location>
</feature>
<name>A0AAV6JI11_9ERIC</name>
<comment type="caution">
    <text evidence="2">The sequence shown here is derived from an EMBL/GenBank/DDBJ whole genome shotgun (WGS) entry which is preliminary data.</text>
</comment>
<dbReference type="EMBL" id="JACTNZ010000007">
    <property type="protein sequence ID" value="KAG5540831.1"/>
    <property type="molecule type" value="Genomic_DNA"/>
</dbReference>